<dbReference type="Proteomes" id="UP001177021">
    <property type="component" value="Unassembled WGS sequence"/>
</dbReference>
<gene>
    <name evidence="1" type="ORF">MILVUS5_LOCUS31068</name>
</gene>
<organism evidence="1 2">
    <name type="scientific">Trifolium pratense</name>
    <name type="common">Red clover</name>
    <dbReference type="NCBI Taxonomy" id="57577"/>
    <lineage>
        <taxon>Eukaryota</taxon>
        <taxon>Viridiplantae</taxon>
        <taxon>Streptophyta</taxon>
        <taxon>Embryophyta</taxon>
        <taxon>Tracheophyta</taxon>
        <taxon>Spermatophyta</taxon>
        <taxon>Magnoliopsida</taxon>
        <taxon>eudicotyledons</taxon>
        <taxon>Gunneridae</taxon>
        <taxon>Pentapetalae</taxon>
        <taxon>rosids</taxon>
        <taxon>fabids</taxon>
        <taxon>Fabales</taxon>
        <taxon>Fabaceae</taxon>
        <taxon>Papilionoideae</taxon>
        <taxon>50 kb inversion clade</taxon>
        <taxon>NPAAA clade</taxon>
        <taxon>Hologalegina</taxon>
        <taxon>IRL clade</taxon>
        <taxon>Trifolieae</taxon>
        <taxon>Trifolium</taxon>
    </lineage>
</organism>
<dbReference type="EMBL" id="CASHSV030000513">
    <property type="protein sequence ID" value="CAJ2666253.1"/>
    <property type="molecule type" value="Genomic_DNA"/>
</dbReference>
<keyword evidence="2" id="KW-1185">Reference proteome</keyword>
<proteinExistence type="predicted"/>
<evidence type="ECO:0000313" key="1">
    <source>
        <dbReference type="EMBL" id="CAJ2666253.1"/>
    </source>
</evidence>
<protein>
    <submittedName>
        <fullName evidence="1">Uncharacterized protein</fullName>
    </submittedName>
</protein>
<comment type="caution">
    <text evidence="1">The sequence shown here is derived from an EMBL/GenBank/DDBJ whole genome shotgun (WGS) entry which is preliminary data.</text>
</comment>
<evidence type="ECO:0000313" key="2">
    <source>
        <dbReference type="Proteomes" id="UP001177021"/>
    </source>
</evidence>
<sequence length="76" mass="8570">MGRKHLHIMLILLFLLIYFVGDSYCSRHTQAFYVKAKSQDLHQNFLGSLPKAMPKPPSGPSRAHNGIELHNSKGKP</sequence>
<name>A0ACB0LA41_TRIPR</name>
<reference evidence="1" key="1">
    <citation type="submission" date="2023-10" db="EMBL/GenBank/DDBJ databases">
        <authorList>
            <person name="Rodriguez Cubillos JULIANA M."/>
            <person name="De Vega J."/>
        </authorList>
    </citation>
    <scope>NUCLEOTIDE SEQUENCE</scope>
</reference>
<accession>A0ACB0LA41</accession>